<dbReference type="VEuPathDB" id="FungiDB:HMPREF1541_10530"/>
<dbReference type="InterPro" id="IPR027443">
    <property type="entry name" value="IPNS-like_sf"/>
</dbReference>
<dbReference type="RefSeq" id="XP_008713423.1">
    <property type="nucleotide sequence ID" value="XM_008715201.1"/>
</dbReference>
<evidence type="ECO:0000313" key="7">
    <source>
        <dbReference type="EMBL" id="ETN44350.1"/>
    </source>
</evidence>
<dbReference type="EMBL" id="KB822715">
    <property type="protein sequence ID" value="ETN44350.1"/>
    <property type="molecule type" value="Genomic_DNA"/>
</dbReference>
<keyword evidence="3 5" id="KW-0560">Oxidoreductase</keyword>
<evidence type="ECO:0000256" key="2">
    <source>
        <dbReference type="ARBA" id="ARBA00022723"/>
    </source>
</evidence>
<dbReference type="GO" id="GO:0016491">
    <property type="term" value="F:oxidoreductase activity"/>
    <property type="evidence" value="ECO:0007669"/>
    <property type="project" value="UniProtKB-KW"/>
</dbReference>
<dbReference type="PRINTS" id="PR00682">
    <property type="entry name" value="IPNSYNTHASE"/>
</dbReference>
<keyword evidence="2 5" id="KW-0479">Metal-binding</keyword>
<protein>
    <recommendedName>
        <fullName evidence="6">Fe2OG dioxygenase domain-containing protein</fullName>
    </recommendedName>
</protein>
<dbReference type="AlphaFoldDB" id="W2S6T7"/>
<accession>W2S6T7</accession>
<dbReference type="GeneID" id="19977869"/>
<name>W2S6T7_CYPE1</name>
<evidence type="ECO:0000256" key="1">
    <source>
        <dbReference type="ARBA" id="ARBA00008056"/>
    </source>
</evidence>
<dbReference type="HOGENOM" id="CLU_010119_6_3_1"/>
<evidence type="ECO:0000256" key="5">
    <source>
        <dbReference type="RuleBase" id="RU003682"/>
    </source>
</evidence>
<dbReference type="InParanoid" id="W2S6T7"/>
<dbReference type="SUPFAM" id="SSF51197">
    <property type="entry name" value="Clavaminate synthase-like"/>
    <property type="match status" value="1"/>
</dbReference>
<reference evidence="7 8" key="1">
    <citation type="submission" date="2013-03" db="EMBL/GenBank/DDBJ databases">
        <title>The Genome Sequence of Phialophora europaea CBS 101466.</title>
        <authorList>
            <consortium name="The Broad Institute Genomics Platform"/>
            <person name="Cuomo C."/>
            <person name="de Hoog S."/>
            <person name="Gorbushina A."/>
            <person name="Walker B."/>
            <person name="Young S.K."/>
            <person name="Zeng Q."/>
            <person name="Gargeya S."/>
            <person name="Fitzgerald M."/>
            <person name="Haas B."/>
            <person name="Abouelleil A."/>
            <person name="Allen A.W."/>
            <person name="Alvarado L."/>
            <person name="Arachchi H.M."/>
            <person name="Berlin A.M."/>
            <person name="Chapman S.B."/>
            <person name="Gainer-Dewar J."/>
            <person name="Goldberg J."/>
            <person name="Griggs A."/>
            <person name="Gujja S."/>
            <person name="Hansen M."/>
            <person name="Howarth C."/>
            <person name="Imamovic A."/>
            <person name="Ireland A."/>
            <person name="Larimer J."/>
            <person name="McCowan C."/>
            <person name="Murphy C."/>
            <person name="Pearson M."/>
            <person name="Poon T.W."/>
            <person name="Priest M."/>
            <person name="Roberts A."/>
            <person name="Saif S."/>
            <person name="Shea T."/>
            <person name="Sisk P."/>
            <person name="Sykes S."/>
            <person name="Wortman J."/>
            <person name="Nusbaum C."/>
            <person name="Birren B."/>
        </authorList>
    </citation>
    <scope>NUCLEOTIDE SEQUENCE [LARGE SCALE GENOMIC DNA]</scope>
    <source>
        <strain evidence="7 8">CBS 101466</strain>
    </source>
</reference>
<evidence type="ECO:0000259" key="6">
    <source>
        <dbReference type="PROSITE" id="PS51471"/>
    </source>
</evidence>
<dbReference type="Pfam" id="PF14226">
    <property type="entry name" value="DIOX_N"/>
    <property type="match status" value="1"/>
</dbReference>
<dbReference type="eggNOG" id="KOG0143">
    <property type="taxonomic scope" value="Eukaryota"/>
</dbReference>
<dbReference type="PANTHER" id="PTHR10209:SF881">
    <property type="entry name" value="FI07970P-RELATED"/>
    <property type="match status" value="1"/>
</dbReference>
<dbReference type="GO" id="GO:0044283">
    <property type="term" value="P:small molecule biosynthetic process"/>
    <property type="evidence" value="ECO:0007669"/>
    <property type="project" value="UniProtKB-ARBA"/>
</dbReference>
<dbReference type="PANTHER" id="PTHR10209">
    <property type="entry name" value="OXIDOREDUCTASE, 2OG-FE II OXYGENASE FAMILY PROTEIN"/>
    <property type="match status" value="1"/>
</dbReference>
<keyword evidence="8" id="KW-1185">Reference proteome</keyword>
<evidence type="ECO:0000313" key="8">
    <source>
        <dbReference type="Proteomes" id="UP000030752"/>
    </source>
</evidence>
<evidence type="ECO:0000256" key="3">
    <source>
        <dbReference type="ARBA" id="ARBA00023002"/>
    </source>
</evidence>
<keyword evidence="4 5" id="KW-0408">Iron</keyword>
<evidence type="ECO:0000256" key="4">
    <source>
        <dbReference type="ARBA" id="ARBA00023004"/>
    </source>
</evidence>
<dbReference type="Pfam" id="PF03171">
    <property type="entry name" value="2OG-FeII_Oxy"/>
    <property type="match status" value="1"/>
</dbReference>
<comment type="similarity">
    <text evidence="1 5">Belongs to the iron/ascorbate-dependent oxidoreductase family.</text>
</comment>
<dbReference type="Gene3D" id="2.60.120.330">
    <property type="entry name" value="B-lactam Antibiotic, Isopenicillin N Synthase, Chain"/>
    <property type="match status" value="1"/>
</dbReference>
<dbReference type="Proteomes" id="UP000030752">
    <property type="component" value="Unassembled WGS sequence"/>
</dbReference>
<dbReference type="STRING" id="1220924.W2S6T7"/>
<dbReference type="InterPro" id="IPR005123">
    <property type="entry name" value="Oxoglu/Fe-dep_dioxygenase_dom"/>
</dbReference>
<proteinExistence type="inferred from homology"/>
<feature type="domain" description="Fe2OG dioxygenase" evidence="6">
    <location>
        <begin position="210"/>
        <end position="326"/>
    </location>
</feature>
<sequence>MSATMTEVAPATTQLELMTAYGPVFRTVSTSAPRDSLPDEIPVIDISTIYDGPEARRALAVKFKAAAENIGFFYIQNHGIGEQIVSNAAKQAWRFFRQPADAKSKVSKTQSKYYNGWSSVGSGKISPSESRDKKEGFQWKYEPSIDPDTKDPSQVPEEVKRWIRAEDFVWTGTAHLPDFQKEVLEYWKATLTLARQMMKVFALCLDLPETYFQALTSYPGADGVFNYYPGLTPELAREDAGPIDVGLGAHTDLQCLTLLWQDQVGGLQVLNTRGEWIKAQPIPGTFVVNIGDFLMRMSNGRLKSTVHRVYNRTTQDRLSMPFFLGFNFNETCSVLPTCTDEDNPPQYEPISCGEVSSHSHQL</sequence>
<dbReference type="InterPro" id="IPR044861">
    <property type="entry name" value="IPNS-like_FE2OG_OXY"/>
</dbReference>
<dbReference type="OrthoDB" id="288590at2759"/>
<dbReference type="InterPro" id="IPR026992">
    <property type="entry name" value="DIOX_N"/>
</dbReference>
<dbReference type="PROSITE" id="PS51471">
    <property type="entry name" value="FE2OG_OXY"/>
    <property type="match status" value="1"/>
</dbReference>
<gene>
    <name evidence="7" type="ORF">HMPREF1541_10530</name>
</gene>
<dbReference type="GO" id="GO:0046872">
    <property type="term" value="F:metal ion binding"/>
    <property type="evidence" value="ECO:0007669"/>
    <property type="project" value="UniProtKB-KW"/>
</dbReference>
<organism evidence="7 8">
    <name type="scientific">Cyphellophora europaea (strain CBS 101466)</name>
    <name type="common">Phialophora europaea</name>
    <dbReference type="NCBI Taxonomy" id="1220924"/>
    <lineage>
        <taxon>Eukaryota</taxon>
        <taxon>Fungi</taxon>
        <taxon>Dikarya</taxon>
        <taxon>Ascomycota</taxon>
        <taxon>Pezizomycotina</taxon>
        <taxon>Eurotiomycetes</taxon>
        <taxon>Chaetothyriomycetidae</taxon>
        <taxon>Chaetothyriales</taxon>
        <taxon>Cyphellophoraceae</taxon>
        <taxon>Cyphellophora</taxon>
    </lineage>
</organism>